<dbReference type="EMBL" id="QPFP01000568">
    <property type="protein sequence ID" value="TEB06373.1"/>
    <property type="molecule type" value="Genomic_DNA"/>
</dbReference>
<evidence type="ECO:0000313" key="4">
    <source>
        <dbReference type="EMBL" id="TEB06373.1"/>
    </source>
</evidence>
<organism evidence="4 5">
    <name type="scientific">Coprinellus micaceus</name>
    <name type="common">Glistening ink-cap mushroom</name>
    <name type="synonym">Coprinus micaceus</name>
    <dbReference type="NCBI Taxonomy" id="71717"/>
    <lineage>
        <taxon>Eukaryota</taxon>
        <taxon>Fungi</taxon>
        <taxon>Dikarya</taxon>
        <taxon>Basidiomycota</taxon>
        <taxon>Agaricomycotina</taxon>
        <taxon>Agaricomycetes</taxon>
        <taxon>Agaricomycetidae</taxon>
        <taxon>Agaricales</taxon>
        <taxon>Agaricineae</taxon>
        <taxon>Psathyrellaceae</taxon>
        <taxon>Coprinellus</taxon>
    </lineage>
</organism>
<keyword evidence="5" id="KW-1185">Reference proteome</keyword>
<evidence type="ECO:0000313" key="5">
    <source>
        <dbReference type="Proteomes" id="UP000298030"/>
    </source>
</evidence>
<feature type="domain" description="ABC transporter" evidence="3">
    <location>
        <begin position="234"/>
        <end position="514"/>
    </location>
</feature>
<dbReference type="AlphaFoldDB" id="A0A4Y7RCC8"/>
<dbReference type="PANTHER" id="PTHR43117:SF4">
    <property type="entry name" value="OSMOPROTECTANT IMPORT ATP-BINDING PROTEIN OSMV"/>
    <property type="match status" value="1"/>
</dbReference>
<evidence type="ECO:0000256" key="1">
    <source>
        <dbReference type="ARBA" id="ARBA00005417"/>
    </source>
</evidence>
<accession>A0A4Y7RCC8</accession>
<protein>
    <submittedName>
        <fullName evidence="4">P-loop containing nucleoside triphosphate hydrolase protein</fullName>
    </submittedName>
</protein>
<evidence type="ECO:0000259" key="3">
    <source>
        <dbReference type="PROSITE" id="PS50893"/>
    </source>
</evidence>
<dbReference type="OrthoDB" id="10255969at2759"/>
<evidence type="ECO:0000256" key="2">
    <source>
        <dbReference type="ARBA" id="ARBA00022448"/>
    </source>
</evidence>
<keyword evidence="2" id="KW-0813">Transport</keyword>
<dbReference type="Gene3D" id="3.40.50.300">
    <property type="entry name" value="P-loop containing nucleotide triphosphate hydrolases"/>
    <property type="match status" value="2"/>
</dbReference>
<reference evidence="4 5" key="1">
    <citation type="journal article" date="2019" name="Nat. Ecol. Evol.">
        <title>Megaphylogeny resolves global patterns of mushroom evolution.</title>
        <authorList>
            <person name="Varga T."/>
            <person name="Krizsan K."/>
            <person name="Foldi C."/>
            <person name="Dima B."/>
            <person name="Sanchez-Garcia M."/>
            <person name="Sanchez-Ramirez S."/>
            <person name="Szollosi G.J."/>
            <person name="Szarkandi J.G."/>
            <person name="Papp V."/>
            <person name="Albert L."/>
            <person name="Andreopoulos W."/>
            <person name="Angelini C."/>
            <person name="Antonin V."/>
            <person name="Barry K.W."/>
            <person name="Bougher N.L."/>
            <person name="Buchanan P."/>
            <person name="Buyck B."/>
            <person name="Bense V."/>
            <person name="Catcheside P."/>
            <person name="Chovatia M."/>
            <person name="Cooper J."/>
            <person name="Damon W."/>
            <person name="Desjardin D."/>
            <person name="Finy P."/>
            <person name="Geml J."/>
            <person name="Haridas S."/>
            <person name="Hughes K."/>
            <person name="Justo A."/>
            <person name="Karasinski D."/>
            <person name="Kautmanova I."/>
            <person name="Kiss B."/>
            <person name="Kocsube S."/>
            <person name="Kotiranta H."/>
            <person name="LaButti K.M."/>
            <person name="Lechner B.E."/>
            <person name="Liimatainen K."/>
            <person name="Lipzen A."/>
            <person name="Lukacs Z."/>
            <person name="Mihaltcheva S."/>
            <person name="Morgado L.N."/>
            <person name="Niskanen T."/>
            <person name="Noordeloos M.E."/>
            <person name="Ohm R.A."/>
            <person name="Ortiz-Santana B."/>
            <person name="Ovrebo C."/>
            <person name="Racz N."/>
            <person name="Riley R."/>
            <person name="Savchenko A."/>
            <person name="Shiryaev A."/>
            <person name="Soop K."/>
            <person name="Spirin V."/>
            <person name="Szebenyi C."/>
            <person name="Tomsovsky M."/>
            <person name="Tulloss R.E."/>
            <person name="Uehling J."/>
            <person name="Grigoriev I.V."/>
            <person name="Vagvolgyi C."/>
            <person name="Papp T."/>
            <person name="Martin F.M."/>
            <person name="Miettinen O."/>
            <person name="Hibbett D.S."/>
            <person name="Nagy L.G."/>
        </authorList>
    </citation>
    <scope>NUCLEOTIDE SEQUENCE [LARGE SCALE GENOMIC DNA]</scope>
    <source>
        <strain evidence="4 5">FP101781</strain>
    </source>
</reference>
<dbReference type="Proteomes" id="UP000298030">
    <property type="component" value="Unassembled WGS sequence"/>
</dbReference>
<comment type="caution">
    <text evidence="4">The sequence shown here is derived from an EMBL/GenBank/DDBJ whole genome shotgun (WGS) entry which is preliminary data.</text>
</comment>
<dbReference type="SUPFAM" id="SSF52540">
    <property type="entry name" value="P-loop containing nucleoside triphosphate hydrolases"/>
    <property type="match status" value="2"/>
</dbReference>
<dbReference type="PANTHER" id="PTHR43117">
    <property type="entry name" value="OSMOPROTECTANT IMPORT ATP-BINDING PROTEIN OSMV"/>
    <property type="match status" value="1"/>
</dbReference>
<dbReference type="Pfam" id="PF00005">
    <property type="entry name" value="ABC_tran"/>
    <property type="match status" value="2"/>
</dbReference>
<dbReference type="STRING" id="71717.A0A4Y7RCC8"/>
<dbReference type="GO" id="GO:0016887">
    <property type="term" value="F:ATP hydrolysis activity"/>
    <property type="evidence" value="ECO:0007669"/>
    <property type="project" value="InterPro"/>
</dbReference>
<keyword evidence="4" id="KW-0378">Hydrolase</keyword>
<dbReference type="InterPro" id="IPR027417">
    <property type="entry name" value="P-loop_NTPase"/>
</dbReference>
<sequence length="515" mass="57358">MRSPGSSSCPSDTPRVAAGEFYDYTARYGAMRDGDDKTLGERFDEILQEERVHMSEHTPGDGQHPGLIEEREYRELLESLGLTPLLSVPLIALSNGQTRRARIARAILRRPDIILLDEPLTGLDIESRDRLVHLLQSFKTSTTYSPSILSSYRLQEVVDHLHGSLKDVAPAFVSHIAFLEKDTFWAGPRDEFFGDFVKRHFKEGNTEVWANGFGTGSAGTPKGWKTREDAPLVVDLQGVNVVYQGKRKILDQISWQIRQGDRWHLKGQNGSGKTTLLSLITGDHPQSYVQKHLLLPPTFSPTSPQGFTPTLAHRKRIPTPVLKSSIGVLSPELFDAFPRREPGMSVWDAVQTGFGGVFVPAGEGVGMASVDDIFEDGKRDEVREWRVKRCWEVLEALGPNSWADKQVSQTPGEGASEATEAFAARPITSLTQGEQRVVLLMRALVGRAPLVILDEVWSGMEEGMINAVKAYFKSGRAFGDHQAVVVVTHWEEEVPWTREEGLQSFRLEKGYGKTE</sequence>
<name>A0A4Y7RCC8_COPMI</name>
<comment type="similarity">
    <text evidence="1">Belongs to the ABC transporter superfamily.</text>
</comment>
<gene>
    <name evidence="4" type="ORF">FA13DRAFT_1165272</name>
</gene>
<proteinExistence type="inferred from homology"/>
<dbReference type="GO" id="GO:0005524">
    <property type="term" value="F:ATP binding"/>
    <property type="evidence" value="ECO:0007669"/>
    <property type="project" value="InterPro"/>
</dbReference>
<dbReference type="PROSITE" id="PS50893">
    <property type="entry name" value="ABC_TRANSPORTER_2"/>
    <property type="match status" value="1"/>
</dbReference>
<dbReference type="InterPro" id="IPR003439">
    <property type="entry name" value="ABC_transporter-like_ATP-bd"/>
</dbReference>